<comment type="caution">
    <text evidence="2">The sequence shown here is derived from an EMBL/GenBank/DDBJ whole genome shotgun (WGS) entry which is preliminary data.</text>
</comment>
<dbReference type="Proteomes" id="UP000324222">
    <property type="component" value="Unassembled WGS sequence"/>
</dbReference>
<feature type="region of interest" description="Disordered" evidence="1">
    <location>
        <begin position="52"/>
        <end position="75"/>
    </location>
</feature>
<protein>
    <submittedName>
        <fullName evidence="2">Uncharacterized protein</fullName>
    </submittedName>
</protein>
<evidence type="ECO:0000313" key="2">
    <source>
        <dbReference type="EMBL" id="MPC78806.1"/>
    </source>
</evidence>
<accession>A0A5B7IA83</accession>
<keyword evidence="3" id="KW-1185">Reference proteome</keyword>
<feature type="region of interest" description="Disordered" evidence="1">
    <location>
        <begin position="1"/>
        <end position="25"/>
    </location>
</feature>
<reference evidence="2 3" key="1">
    <citation type="submission" date="2019-05" db="EMBL/GenBank/DDBJ databases">
        <title>Another draft genome of Portunus trituberculatus and its Hox gene families provides insights of decapod evolution.</title>
        <authorList>
            <person name="Jeong J.-H."/>
            <person name="Song I."/>
            <person name="Kim S."/>
            <person name="Choi T."/>
            <person name="Kim D."/>
            <person name="Ryu S."/>
            <person name="Kim W."/>
        </authorList>
    </citation>
    <scope>NUCLEOTIDE SEQUENCE [LARGE SCALE GENOMIC DNA]</scope>
    <source>
        <tissue evidence="2">Muscle</tissue>
    </source>
</reference>
<sequence length="75" mass="8397">MYQHGEGTPNPTPHTHTTHHTTWKHGCRRGVLMQVLATIVGAFLRKALKEDVRRTAGSEAQRGGVKYQGVRRHLA</sequence>
<organism evidence="2 3">
    <name type="scientific">Portunus trituberculatus</name>
    <name type="common">Swimming crab</name>
    <name type="synonym">Neptunus trituberculatus</name>
    <dbReference type="NCBI Taxonomy" id="210409"/>
    <lineage>
        <taxon>Eukaryota</taxon>
        <taxon>Metazoa</taxon>
        <taxon>Ecdysozoa</taxon>
        <taxon>Arthropoda</taxon>
        <taxon>Crustacea</taxon>
        <taxon>Multicrustacea</taxon>
        <taxon>Malacostraca</taxon>
        <taxon>Eumalacostraca</taxon>
        <taxon>Eucarida</taxon>
        <taxon>Decapoda</taxon>
        <taxon>Pleocyemata</taxon>
        <taxon>Brachyura</taxon>
        <taxon>Eubrachyura</taxon>
        <taxon>Portunoidea</taxon>
        <taxon>Portunidae</taxon>
        <taxon>Portuninae</taxon>
        <taxon>Portunus</taxon>
    </lineage>
</organism>
<dbReference type="EMBL" id="VSRR010049408">
    <property type="protein sequence ID" value="MPC78806.1"/>
    <property type="molecule type" value="Genomic_DNA"/>
</dbReference>
<evidence type="ECO:0000256" key="1">
    <source>
        <dbReference type="SAM" id="MobiDB-lite"/>
    </source>
</evidence>
<gene>
    <name evidence="2" type="ORF">E2C01_073304</name>
</gene>
<feature type="compositionally biased region" description="Basic residues" evidence="1">
    <location>
        <begin position="16"/>
        <end position="25"/>
    </location>
</feature>
<name>A0A5B7IA83_PORTR</name>
<dbReference type="AlphaFoldDB" id="A0A5B7IA83"/>
<proteinExistence type="predicted"/>
<evidence type="ECO:0000313" key="3">
    <source>
        <dbReference type="Proteomes" id="UP000324222"/>
    </source>
</evidence>